<accession>A0A0K2TZS2</accession>
<dbReference type="Gene3D" id="3.60.10.10">
    <property type="entry name" value="Endonuclease/exonuclease/phosphatase"/>
    <property type="match status" value="1"/>
</dbReference>
<dbReference type="EMBL" id="HACA01013505">
    <property type="protein sequence ID" value="CDW30866.1"/>
    <property type="molecule type" value="Transcribed_RNA"/>
</dbReference>
<dbReference type="InterPro" id="IPR036691">
    <property type="entry name" value="Endo/exonu/phosph_ase_sf"/>
</dbReference>
<evidence type="ECO:0000313" key="1">
    <source>
        <dbReference type="EMBL" id="CDW30866.1"/>
    </source>
</evidence>
<dbReference type="AlphaFoldDB" id="A0A0K2TZS2"/>
<name>A0A0K2TZS2_LEPSM</name>
<organism evidence="1">
    <name type="scientific">Lepeophtheirus salmonis</name>
    <name type="common">Salmon louse</name>
    <name type="synonym">Caligus salmonis</name>
    <dbReference type="NCBI Taxonomy" id="72036"/>
    <lineage>
        <taxon>Eukaryota</taxon>
        <taxon>Metazoa</taxon>
        <taxon>Ecdysozoa</taxon>
        <taxon>Arthropoda</taxon>
        <taxon>Crustacea</taxon>
        <taxon>Multicrustacea</taxon>
        <taxon>Hexanauplia</taxon>
        <taxon>Copepoda</taxon>
        <taxon>Siphonostomatoida</taxon>
        <taxon>Caligidae</taxon>
        <taxon>Lepeophtheirus</taxon>
    </lineage>
</organism>
<proteinExistence type="predicted"/>
<protein>
    <recommendedName>
        <fullName evidence="2">Endonuclease/exonuclease/phosphatase domain-containing protein</fullName>
    </recommendedName>
</protein>
<reference evidence="1" key="1">
    <citation type="submission" date="2014-05" db="EMBL/GenBank/DDBJ databases">
        <authorList>
            <person name="Chronopoulou M."/>
        </authorList>
    </citation>
    <scope>NUCLEOTIDE SEQUENCE</scope>
    <source>
        <tissue evidence="1">Whole organism</tissue>
    </source>
</reference>
<dbReference type="SUPFAM" id="SSF56219">
    <property type="entry name" value="DNase I-like"/>
    <property type="match status" value="1"/>
</dbReference>
<feature type="non-terminal residue" evidence="1">
    <location>
        <position position="1"/>
    </location>
</feature>
<evidence type="ECO:0008006" key="2">
    <source>
        <dbReference type="Google" id="ProtNLM"/>
    </source>
</evidence>
<sequence>TLYSNTKYEITHPSRGAIVLIKDTLNPSLVYSDPKGNVVIVYVNFLDKRSRIFATYGPNYDSGSFYSDKFEKYTSHPEFVIILLGDLNITENPARDAKNYGGSRKKNAIDVETLISKHLLDVVALKTRPQKLQRTSWSSNSQAKVDLIIFSL</sequence>
<feature type="non-terminal residue" evidence="1">
    <location>
        <position position="152"/>
    </location>
</feature>